<evidence type="ECO:0000259" key="1">
    <source>
        <dbReference type="Pfam" id="PF00501"/>
    </source>
</evidence>
<gene>
    <name evidence="3" type="primary">lcfB_2</name>
    <name evidence="3" type="ORF">BACCIP111899_02564</name>
</gene>
<dbReference type="PANTHER" id="PTHR43767:SF3">
    <property type="entry name" value="LONG-CHAIN-FATTY-ACID--COA LIGASE"/>
    <property type="match status" value="1"/>
</dbReference>
<feature type="domain" description="AMP-dependent synthetase/ligase" evidence="1">
    <location>
        <begin position="18"/>
        <end position="375"/>
    </location>
</feature>
<dbReference type="PRINTS" id="PR00154">
    <property type="entry name" value="AMPBINDING"/>
</dbReference>
<evidence type="ECO:0000313" key="4">
    <source>
        <dbReference type="Proteomes" id="UP000789423"/>
    </source>
</evidence>
<dbReference type="EMBL" id="CAKJTI010000012">
    <property type="protein sequence ID" value="CAG9613349.1"/>
    <property type="molecule type" value="Genomic_DNA"/>
</dbReference>
<comment type="caution">
    <text evidence="3">The sequence shown here is derived from an EMBL/GenBank/DDBJ whole genome shotgun (WGS) entry which is preliminary data.</text>
</comment>
<dbReference type="SUPFAM" id="SSF56801">
    <property type="entry name" value="Acetyl-CoA synthetase-like"/>
    <property type="match status" value="1"/>
</dbReference>
<dbReference type="InterPro" id="IPR000873">
    <property type="entry name" value="AMP-dep_synth/lig_dom"/>
</dbReference>
<dbReference type="Gene3D" id="3.40.50.12780">
    <property type="entry name" value="N-terminal domain of ligase-like"/>
    <property type="match status" value="1"/>
</dbReference>
<dbReference type="InterPro" id="IPR050237">
    <property type="entry name" value="ATP-dep_AMP-bd_enzyme"/>
</dbReference>
<reference evidence="3 4" key="1">
    <citation type="submission" date="2021-10" db="EMBL/GenBank/DDBJ databases">
        <authorList>
            <person name="Criscuolo A."/>
        </authorList>
    </citation>
    <scope>NUCLEOTIDE SEQUENCE [LARGE SCALE GENOMIC DNA]</scope>
    <source>
        <strain evidence="4">CIP 111899</strain>
    </source>
</reference>
<proteinExistence type="predicted"/>
<dbReference type="Proteomes" id="UP000789423">
    <property type="component" value="Unassembled WGS sequence"/>
</dbReference>
<dbReference type="Gene3D" id="3.30.300.30">
    <property type="match status" value="1"/>
</dbReference>
<dbReference type="InterPro" id="IPR020845">
    <property type="entry name" value="AMP-binding_CS"/>
</dbReference>
<name>A0ABN7ZWM7_9BACI</name>
<dbReference type="InterPro" id="IPR042099">
    <property type="entry name" value="ANL_N_sf"/>
</dbReference>
<keyword evidence="3" id="KW-0436">Ligase</keyword>
<dbReference type="InterPro" id="IPR020459">
    <property type="entry name" value="AMP-binding"/>
</dbReference>
<evidence type="ECO:0000259" key="2">
    <source>
        <dbReference type="Pfam" id="PF13193"/>
    </source>
</evidence>
<keyword evidence="4" id="KW-1185">Reference proteome</keyword>
<dbReference type="InterPro" id="IPR025110">
    <property type="entry name" value="AMP-bd_C"/>
</dbReference>
<dbReference type="PROSITE" id="PS00455">
    <property type="entry name" value="AMP_BINDING"/>
    <property type="match status" value="1"/>
</dbReference>
<dbReference type="Pfam" id="PF13193">
    <property type="entry name" value="AMP-binding_C"/>
    <property type="match status" value="1"/>
</dbReference>
<dbReference type="PANTHER" id="PTHR43767">
    <property type="entry name" value="LONG-CHAIN-FATTY-ACID--COA LIGASE"/>
    <property type="match status" value="1"/>
</dbReference>
<evidence type="ECO:0000313" key="3">
    <source>
        <dbReference type="EMBL" id="CAG9613349.1"/>
    </source>
</evidence>
<dbReference type="InterPro" id="IPR045851">
    <property type="entry name" value="AMP-bd_C_sf"/>
</dbReference>
<sequence length="512" mass="56731">MNKGVNHAMSYNLDENLKRSASSFPDSIAYIYRDKSVTYTELNQQVDRLAAGLSARGIGKGDGVALLLGNSPEFLITYYGILRLGAFVVPMNPMYTKEEINYILEDSQVKAVIAHVSVEPKLSEVKGQLKNLKLVIYTDAKDQEWAWEQLMETSNDVCLSPFIDQEDLAVILYTSGTTGKPKGAMLSHRNLASNADAISELIELHDKDCVVSVLPMFHVFCMTICLNAPIACGATVLIIPKFSPLDVVRTIREKKATVFAGVPTMYNFIFQLPESTAEDFSSIRLCISGGASIPVELLQKFENKYNVFILEGYGLSETSPLVAINPLNGTRKPGSIGLDIPGVKSKIVNEDGKELSRGEVGELVVQGPNIMNGYLRMPEATSAAFIDGWFYTGDLATMDEEGYIYIVDRKKDMIIVGGYNVYPREVEEVLYQHPAVVEAAVIGVSDGEYGENVKAYVVVNDEQITMNDIVRFCQGKLVKYKLPKQVEFSKELPKNSTGKILRRELRQLIEVK</sequence>
<feature type="domain" description="AMP-binding enzyme C-terminal" evidence="2">
    <location>
        <begin position="425"/>
        <end position="499"/>
    </location>
</feature>
<organism evidence="3 4">
    <name type="scientific">Bacillus rhizoplanae</name>
    <dbReference type="NCBI Taxonomy" id="2880966"/>
    <lineage>
        <taxon>Bacteria</taxon>
        <taxon>Bacillati</taxon>
        <taxon>Bacillota</taxon>
        <taxon>Bacilli</taxon>
        <taxon>Bacillales</taxon>
        <taxon>Bacillaceae</taxon>
        <taxon>Bacillus</taxon>
    </lineage>
</organism>
<dbReference type="EC" id="6.2.1.3" evidence="3"/>
<dbReference type="GO" id="GO:0004467">
    <property type="term" value="F:long-chain fatty acid-CoA ligase activity"/>
    <property type="evidence" value="ECO:0007669"/>
    <property type="project" value="UniProtKB-EC"/>
</dbReference>
<dbReference type="Pfam" id="PF00501">
    <property type="entry name" value="AMP-binding"/>
    <property type="match status" value="1"/>
</dbReference>
<protein>
    <submittedName>
        <fullName evidence="3">Long-chain-fatty-acid--CoA ligase</fullName>
        <ecNumber evidence="3">6.2.1.3</ecNumber>
    </submittedName>
</protein>
<dbReference type="CDD" id="cd05936">
    <property type="entry name" value="FC-FACS_FadD_like"/>
    <property type="match status" value="1"/>
</dbReference>
<accession>A0ABN7ZWM7</accession>
<dbReference type="NCBIfam" id="NF004837">
    <property type="entry name" value="PRK06187.1"/>
    <property type="match status" value="1"/>
</dbReference>